<comment type="caution">
    <text evidence="1">The sequence shown here is derived from an EMBL/GenBank/DDBJ whole genome shotgun (WGS) entry which is preliminary data.</text>
</comment>
<gene>
    <name evidence="1" type="ORF">DF182_31730</name>
</gene>
<sequence length="117" mass="13940">MKSKKELKEAYRQMAFRMGVYQIRNTVSNKIWIHYSSDLDRAWNSPRMQLLANTHPNVELQSDWNTLGEKCFVYEIVEELDDTTDPTVDFKKEVQALYKMCLEELQPYGEKGYHQQK</sequence>
<organism evidence="1 2">
    <name type="scientific">Chitinophaga flava</name>
    <dbReference type="NCBI Taxonomy" id="2259036"/>
    <lineage>
        <taxon>Bacteria</taxon>
        <taxon>Pseudomonadati</taxon>
        <taxon>Bacteroidota</taxon>
        <taxon>Chitinophagia</taxon>
        <taxon>Chitinophagales</taxon>
        <taxon>Chitinophagaceae</taxon>
        <taxon>Chitinophaga</taxon>
    </lineage>
</organism>
<dbReference type="RefSeq" id="WP_113619922.1">
    <property type="nucleotide sequence ID" value="NZ_QFFJ01000003.1"/>
</dbReference>
<dbReference type="EMBL" id="QFFJ01000003">
    <property type="protein sequence ID" value="RBL88095.1"/>
    <property type="molecule type" value="Genomic_DNA"/>
</dbReference>
<protein>
    <recommendedName>
        <fullName evidence="3">GIY-YIG nuclease family protein</fullName>
    </recommendedName>
</protein>
<dbReference type="CDD" id="cd10451">
    <property type="entry name" value="GIY-YIG_LuxR_like"/>
    <property type="match status" value="1"/>
</dbReference>
<evidence type="ECO:0000313" key="2">
    <source>
        <dbReference type="Proteomes" id="UP000253410"/>
    </source>
</evidence>
<dbReference type="AlphaFoldDB" id="A0A365XRA3"/>
<dbReference type="Gene3D" id="3.40.1440.10">
    <property type="entry name" value="GIY-YIG endonuclease"/>
    <property type="match status" value="1"/>
</dbReference>
<accession>A0A365XRA3</accession>
<dbReference type="OrthoDB" id="9134286at2"/>
<reference evidence="1 2" key="1">
    <citation type="submission" date="2018-05" db="EMBL/GenBank/DDBJ databases">
        <title>Chitinophaga sp. K3CV102501T nov., isolated from isolated from a monsoon evergreen broad-leaved forest soil.</title>
        <authorList>
            <person name="Lv Y."/>
        </authorList>
    </citation>
    <scope>NUCLEOTIDE SEQUENCE [LARGE SCALE GENOMIC DNA]</scope>
    <source>
        <strain evidence="1 2">GDMCC 1.1325</strain>
    </source>
</reference>
<keyword evidence="2" id="KW-1185">Reference proteome</keyword>
<name>A0A365XRA3_9BACT</name>
<dbReference type="InterPro" id="IPR035901">
    <property type="entry name" value="GIY-YIG_endonuc_sf"/>
</dbReference>
<evidence type="ECO:0000313" key="1">
    <source>
        <dbReference type="EMBL" id="RBL88095.1"/>
    </source>
</evidence>
<dbReference type="Proteomes" id="UP000253410">
    <property type="component" value="Unassembled WGS sequence"/>
</dbReference>
<proteinExistence type="predicted"/>
<evidence type="ECO:0008006" key="3">
    <source>
        <dbReference type="Google" id="ProtNLM"/>
    </source>
</evidence>
<dbReference type="SUPFAM" id="SSF82771">
    <property type="entry name" value="GIY-YIG endonuclease"/>
    <property type="match status" value="1"/>
</dbReference>